<evidence type="ECO:0000256" key="1">
    <source>
        <dbReference type="ARBA" id="ARBA00022553"/>
    </source>
</evidence>
<dbReference type="FunFam" id="1.10.510.10:FF:000095">
    <property type="entry name" value="protein STRUBBELIG-RECEPTOR FAMILY 8"/>
    <property type="match status" value="1"/>
</dbReference>
<dbReference type="Gene3D" id="1.10.510.10">
    <property type="entry name" value="Transferase(Phosphotransferase) domain 1"/>
    <property type="match status" value="1"/>
</dbReference>
<dbReference type="InterPro" id="IPR001245">
    <property type="entry name" value="Ser-Thr/Tyr_kinase_cat_dom"/>
</dbReference>
<dbReference type="PROSITE" id="PS50011">
    <property type="entry name" value="PROTEIN_KINASE_DOM"/>
    <property type="match status" value="1"/>
</dbReference>
<evidence type="ECO:0000256" key="2">
    <source>
        <dbReference type="ARBA" id="ARBA00022679"/>
    </source>
</evidence>
<evidence type="ECO:0000256" key="4">
    <source>
        <dbReference type="ARBA" id="ARBA00022777"/>
    </source>
</evidence>
<name>A0A3P6BV72_BRACM</name>
<dbReference type="GO" id="GO:0004857">
    <property type="term" value="F:enzyme inhibitor activity"/>
    <property type="evidence" value="ECO:0007669"/>
    <property type="project" value="InterPro"/>
</dbReference>
<dbReference type="SMART" id="SM00220">
    <property type="entry name" value="S_TKc"/>
    <property type="match status" value="1"/>
</dbReference>
<dbReference type="Pfam" id="PF07714">
    <property type="entry name" value="PK_Tyr_Ser-Thr"/>
    <property type="match status" value="1"/>
</dbReference>
<dbReference type="SUPFAM" id="SSF56112">
    <property type="entry name" value="Protein kinase-like (PK-like)"/>
    <property type="match status" value="1"/>
</dbReference>
<reference evidence="7" key="1">
    <citation type="submission" date="2018-11" db="EMBL/GenBank/DDBJ databases">
        <authorList>
            <consortium name="Genoscope - CEA"/>
            <person name="William W."/>
        </authorList>
    </citation>
    <scope>NUCLEOTIDE SEQUENCE</scope>
</reference>
<dbReference type="InterPro" id="IPR006501">
    <property type="entry name" value="Pectinesterase_inhib_dom"/>
</dbReference>
<keyword evidence="5" id="KW-0067">ATP-binding</keyword>
<dbReference type="PANTHER" id="PTHR47983:SF1">
    <property type="entry name" value="PROTEIN KINASE DOMAIN-CONTAINING PROTEIN"/>
    <property type="match status" value="1"/>
</dbReference>
<dbReference type="AlphaFoldDB" id="A0A3P6BV72"/>
<evidence type="ECO:0000256" key="3">
    <source>
        <dbReference type="ARBA" id="ARBA00022741"/>
    </source>
</evidence>
<dbReference type="InterPro" id="IPR000719">
    <property type="entry name" value="Prot_kinase_dom"/>
</dbReference>
<accession>A0A3P6BV72</accession>
<evidence type="ECO:0000313" key="7">
    <source>
        <dbReference type="EMBL" id="VDD10097.1"/>
    </source>
</evidence>
<organism evidence="7">
    <name type="scientific">Brassica campestris</name>
    <name type="common">Field mustard</name>
    <dbReference type="NCBI Taxonomy" id="3711"/>
    <lineage>
        <taxon>Eukaryota</taxon>
        <taxon>Viridiplantae</taxon>
        <taxon>Streptophyta</taxon>
        <taxon>Embryophyta</taxon>
        <taxon>Tracheophyta</taxon>
        <taxon>Spermatophyta</taxon>
        <taxon>Magnoliopsida</taxon>
        <taxon>eudicotyledons</taxon>
        <taxon>Gunneridae</taxon>
        <taxon>Pentapetalae</taxon>
        <taxon>rosids</taxon>
        <taxon>malvids</taxon>
        <taxon>Brassicales</taxon>
        <taxon>Brassicaceae</taxon>
        <taxon>Brassiceae</taxon>
        <taxon>Brassica</taxon>
    </lineage>
</organism>
<proteinExistence type="predicted"/>
<evidence type="ECO:0000256" key="5">
    <source>
        <dbReference type="ARBA" id="ARBA00022840"/>
    </source>
</evidence>
<feature type="domain" description="Protein kinase" evidence="6">
    <location>
        <begin position="1"/>
        <end position="218"/>
    </location>
</feature>
<dbReference type="Pfam" id="PF04043">
    <property type="entry name" value="PMEI"/>
    <property type="match status" value="1"/>
</dbReference>
<dbReference type="PROSITE" id="PS00108">
    <property type="entry name" value="PROTEIN_KINASE_ST"/>
    <property type="match status" value="1"/>
</dbReference>
<dbReference type="InterPro" id="IPR008271">
    <property type="entry name" value="Ser/Thr_kinase_AS"/>
</dbReference>
<dbReference type="EMBL" id="LR031576">
    <property type="protein sequence ID" value="VDD10097.1"/>
    <property type="molecule type" value="Genomic_DNA"/>
</dbReference>
<dbReference type="Gene3D" id="1.20.140.40">
    <property type="entry name" value="Invertase/pectin methylesterase inhibitor family protein"/>
    <property type="match status" value="1"/>
</dbReference>
<protein>
    <recommendedName>
        <fullName evidence="6">Protein kinase domain-containing protein</fullName>
    </recommendedName>
</protein>
<keyword evidence="1" id="KW-0597">Phosphoprotein</keyword>
<dbReference type="InterPro" id="IPR035513">
    <property type="entry name" value="Invertase/methylesterase_inhib"/>
</dbReference>
<keyword evidence="4" id="KW-0418">Kinase</keyword>
<keyword evidence="2" id="KW-0808">Transferase</keyword>
<dbReference type="CDD" id="cd15798">
    <property type="entry name" value="PMEI-like_3"/>
    <property type="match status" value="1"/>
</dbReference>
<dbReference type="PANTHER" id="PTHR47983">
    <property type="entry name" value="PTO-INTERACTING PROTEIN 1-LIKE"/>
    <property type="match status" value="1"/>
</dbReference>
<dbReference type="GO" id="GO:0005524">
    <property type="term" value="F:ATP binding"/>
    <property type="evidence" value="ECO:0007669"/>
    <property type="project" value="UniProtKB-KW"/>
</dbReference>
<dbReference type="InterPro" id="IPR011009">
    <property type="entry name" value="Kinase-like_dom_sf"/>
</dbReference>
<evidence type="ECO:0000259" key="6">
    <source>
        <dbReference type="PROSITE" id="PS50011"/>
    </source>
</evidence>
<keyword evidence="3" id="KW-0547">Nucleotide-binding</keyword>
<sequence length="422" mass="46177">MNCFCCFHKDDLVGDADYGGQNMKKQSGGNDGKRTAQQAAQDVKVHSCRSWHQRVSIVAGAARGLEYLHEKANPHIVHRDIKSSNILIFGDGVAKIAEFDLSNESDMAARLHSSRILGTFSYHAPDEYAMTGQLSAKSDVYSFGVVLLELLTGRKPVDHTLPRGKQSLVTRCVDSGLGGDYPPEAVAKFAVVAALCVQYEDSFRPNMRTVVNAFQSFVESATATAAATPTKRTNYLFTPHAKAVAGICTVIQTNTSLCCKTLKHVPTNDPIELIRALAVAAESSVKNSVAFLSEIKPKHTSNATAAAAISSCEKNLKYALEDFTEFWKAAGKDVKTLAHNYFTCKKTLMSIMGYHWTCLDDIEDKSLLKEMEIGIGVGKNLSSDSYDVFNGLNTIFKTFGIKVKLNEEDTSPRPPPLSAYYY</sequence>
<dbReference type="GO" id="GO:0004672">
    <property type="term" value="F:protein kinase activity"/>
    <property type="evidence" value="ECO:0007669"/>
    <property type="project" value="InterPro"/>
</dbReference>
<dbReference type="InterPro" id="IPR052101">
    <property type="entry name" value="Plant_StressResp_Kinase"/>
</dbReference>
<gene>
    <name evidence="7" type="ORF">BRAA04T15789Z</name>
</gene>
<dbReference type="SMART" id="SM00856">
    <property type="entry name" value="PMEI"/>
    <property type="match status" value="1"/>
</dbReference>
<dbReference type="SUPFAM" id="SSF101148">
    <property type="entry name" value="Plant invertase/pectin methylesterase inhibitor"/>
    <property type="match status" value="1"/>
</dbReference>